<proteinExistence type="evidence at transcript level"/>
<accession>A0A6F9DGA1</accession>
<protein>
    <submittedName>
        <fullName evidence="1">Uncharacterized protein LOC100179113</fullName>
    </submittedName>
</protein>
<name>A0A6F9DGA1_9ASCI</name>
<dbReference type="AlphaFoldDB" id="A0A6F9DGA1"/>
<sequence length="195" mass="20768">MAHIRREGKNYYINSNVYTHQYGPDGKVLKSTVLEGGKVRDITGIPHYKKVENQFNIVGANFGNVAIASSGKTNFSEHNETFEKGATKQNYNISGGNFVGTNIGGTASHINRNSNISAGERGGPGASPILWEKINVELTLVSILRSGIGTEDLLVALKRGHKLQDIGTAVERTSSDAIPALASSLKSCSPNDLAG</sequence>
<dbReference type="EMBL" id="LR786625">
    <property type="protein sequence ID" value="CAB3262258.1"/>
    <property type="molecule type" value="mRNA"/>
</dbReference>
<gene>
    <name evidence="1" type="primary">LOC100179113</name>
</gene>
<evidence type="ECO:0000313" key="1">
    <source>
        <dbReference type="EMBL" id="CAB3262258.1"/>
    </source>
</evidence>
<reference evidence="1" key="1">
    <citation type="submission" date="2020-04" db="EMBL/GenBank/DDBJ databases">
        <authorList>
            <person name="Neveu A P."/>
        </authorList>
    </citation>
    <scope>NUCLEOTIDE SEQUENCE</scope>
    <source>
        <tissue evidence="1">Whole embryo</tissue>
    </source>
</reference>
<organism evidence="1">
    <name type="scientific">Phallusia mammillata</name>
    <dbReference type="NCBI Taxonomy" id="59560"/>
    <lineage>
        <taxon>Eukaryota</taxon>
        <taxon>Metazoa</taxon>
        <taxon>Chordata</taxon>
        <taxon>Tunicata</taxon>
        <taxon>Ascidiacea</taxon>
        <taxon>Phlebobranchia</taxon>
        <taxon>Ascidiidae</taxon>
        <taxon>Phallusia</taxon>
    </lineage>
</organism>